<evidence type="ECO:0000313" key="4">
    <source>
        <dbReference type="Proteomes" id="UP000679848"/>
    </source>
</evidence>
<organism evidence="3 4">
    <name type="scientific">Pusillibacter faecalis</name>
    <dbReference type="NCBI Taxonomy" id="2714358"/>
    <lineage>
        <taxon>Bacteria</taxon>
        <taxon>Bacillati</taxon>
        <taxon>Bacillota</taxon>
        <taxon>Clostridia</taxon>
        <taxon>Eubacteriales</taxon>
        <taxon>Oscillospiraceae</taxon>
        <taxon>Pusillibacter</taxon>
    </lineage>
</organism>
<dbReference type="RefSeq" id="WP_187028745.1">
    <property type="nucleotide sequence ID" value="NZ_AP023421.1"/>
</dbReference>
<keyword evidence="3" id="KW-0614">Plasmid</keyword>
<dbReference type="InterPro" id="IPR048068">
    <property type="entry name" value="LarA-like"/>
</dbReference>
<dbReference type="InterPro" id="IPR047926">
    <property type="entry name" value="Ni_dep_LarA"/>
</dbReference>
<feature type="domain" description="Lactate racemase C-terminal" evidence="2">
    <location>
        <begin position="279"/>
        <end position="418"/>
    </location>
</feature>
<dbReference type="AlphaFoldDB" id="A0A810QIC1"/>
<dbReference type="PANTHER" id="PTHR33171:SF17">
    <property type="entry name" value="LARA-LIKE N-TERMINAL DOMAIN-CONTAINING PROTEIN"/>
    <property type="match status" value="1"/>
</dbReference>
<dbReference type="Pfam" id="PF09861">
    <property type="entry name" value="Lar_N"/>
    <property type="match status" value="1"/>
</dbReference>
<dbReference type="KEGG" id="pfaa:MM59RIKEN_30010"/>
<dbReference type="InterPro" id="IPR043166">
    <property type="entry name" value="LarA-like_C"/>
</dbReference>
<reference evidence="3" key="1">
    <citation type="submission" date="2020-09" db="EMBL/GenBank/DDBJ databases">
        <title>New species isolated from human feces.</title>
        <authorList>
            <person name="Kitahara M."/>
            <person name="Shigeno Y."/>
            <person name="Shime M."/>
            <person name="Matsumoto Y."/>
            <person name="Nakamura S."/>
            <person name="Motooka D."/>
            <person name="Fukuoka S."/>
            <person name="Nishikawa H."/>
            <person name="Benno Y."/>
        </authorList>
    </citation>
    <scope>NUCLEOTIDE SEQUENCE</scope>
    <source>
        <strain evidence="3">MM59</strain>
        <plasmid evidence="3">pMM59_01</plasmid>
    </source>
</reference>
<evidence type="ECO:0000259" key="1">
    <source>
        <dbReference type="Pfam" id="PF09861"/>
    </source>
</evidence>
<dbReference type="EMBL" id="AP023421">
    <property type="protein sequence ID" value="BCK85682.1"/>
    <property type="molecule type" value="Genomic_DNA"/>
</dbReference>
<dbReference type="Proteomes" id="UP000679848">
    <property type="component" value="Plasmid pMM59_01"/>
</dbReference>
<proteinExistence type="predicted"/>
<evidence type="ECO:0000313" key="3">
    <source>
        <dbReference type="EMBL" id="BCK85682.1"/>
    </source>
</evidence>
<evidence type="ECO:0000259" key="2">
    <source>
        <dbReference type="Pfam" id="PF21113"/>
    </source>
</evidence>
<dbReference type="NCBIfam" id="NF033504">
    <property type="entry name" value="Ni_dep_LarA"/>
    <property type="match status" value="1"/>
</dbReference>
<dbReference type="Gene3D" id="3.40.50.11440">
    <property type="match status" value="1"/>
</dbReference>
<protein>
    <recommendedName>
        <fullName evidence="5">Nickel-dependent lactate racemase</fullName>
    </recommendedName>
</protein>
<gene>
    <name evidence="3" type="ORF">MM59RIKEN_30010</name>
</gene>
<dbReference type="PANTHER" id="PTHR33171">
    <property type="entry name" value="LAR_N DOMAIN-CONTAINING PROTEIN"/>
    <property type="match status" value="1"/>
</dbReference>
<sequence length="426" mass="47044">MSLKTLSVPWGEGKKEFQLPEESIVWTISPKAIKPVQDEREEILRAMREPIGMPPIPEVLGDPAGKRIAIVVDDNTRVTPVNRILPVVVDELNRYGVQDSQITVIMALGSHRYMTDAEIEERVGTECYSRLRVMNHEYDNPDQLSYCGKTKFNSPVYVNRTFVESDFGMCIGNIIPHFVAGWSGGAKSIQPGICGVDTTAVVHLNSSLDWPERFGNAENDIRLDIEEIAKKAGLKFIVNTILNLNEEMVHVVAGEPKTAHRRGVQYAQEVYQQEVTVRPDVVIVGSYPANRDLWQAGKALAAGCMSVRKNGTIILAAPCFEGAYPEHPDVMQLGTMDPVEIFNLSKSGKFSDVVGSTGYISAGVMRQMAKVILVSDGIDQKTTEYLGYKYAPSIPEAIHIARELEGDNAKFGLLTHGADLVPRVME</sequence>
<dbReference type="Gene3D" id="3.90.226.30">
    <property type="match status" value="1"/>
</dbReference>
<name>A0A810QIC1_9FIRM</name>
<keyword evidence="4" id="KW-1185">Reference proteome</keyword>
<dbReference type="GO" id="GO:0050043">
    <property type="term" value="F:lactate racemase activity"/>
    <property type="evidence" value="ECO:0007669"/>
    <property type="project" value="InterPro"/>
</dbReference>
<accession>A0A810QIC1</accession>
<dbReference type="InterPro" id="IPR018657">
    <property type="entry name" value="LarA-like_N"/>
</dbReference>
<geneLocation type="plasmid" evidence="3 4">
    <name>pMM59_01</name>
</geneLocation>
<dbReference type="InterPro" id="IPR048520">
    <property type="entry name" value="LarA_C"/>
</dbReference>
<evidence type="ECO:0008006" key="5">
    <source>
        <dbReference type="Google" id="ProtNLM"/>
    </source>
</evidence>
<feature type="domain" description="LarA-like N-terminal" evidence="1">
    <location>
        <begin position="11"/>
        <end position="205"/>
    </location>
</feature>
<dbReference type="Pfam" id="PF21113">
    <property type="entry name" value="LarA_C"/>
    <property type="match status" value="1"/>
</dbReference>